<keyword evidence="15" id="KW-0539">Nucleus</keyword>
<dbReference type="Pfam" id="PF00176">
    <property type="entry name" value="SNF2-rel_dom"/>
    <property type="match status" value="1"/>
</dbReference>
<dbReference type="GO" id="GO:0005524">
    <property type="term" value="F:ATP binding"/>
    <property type="evidence" value="ECO:0007669"/>
    <property type="project" value="UniProtKB-KW"/>
</dbReference>
<feature type="compositionally biased region" description="Polar residues" evidence="20">
    <location>
        <begin position="116"/>
        <end position="125"/>
    </location>
</feature>
<dbReference type="AlphaFoldDB" id="A0A8B7Z024"/>
<dbReference type="OMA" id="KYREMSK"/>
<evidence type="ECO:0000256" key="9">
    <source>
        <dbReference type="ARBA" id="ARBA00022806"/>
    </source>
</evidence>
<dbReference type="KEGG" id="aplc:110983387"/>
<evidence type="ECO:0000256" key="15">
    <source>
        <dbReference type="ARBA" id="ARBA00023242"/>
    </source>
</evidence>
<dbReference type="PANTHER" id="PTHR45626:SF50">
    <property type="entry name" value="TRANSCRIPTION TERMINATION FACTOR 2"/>
    <property type="match status" value="1"/>
</dbReference>
<gene>
    <name evidence="25" type="primary">LOC110983387</name>
</gene>
<keyword evidence="14" id="KW-0804">Transcription</keyword>
<feature type="compositionally biased region" description="Polar residues" evidence="20">
    <location>
        <begin position="133"/>
        <end position="142"/>
    </location>
</feature>
<evidence type="ECO:0000256" key="6">
    <source>
        <dbReference type="ARBA" id="ARBA00022741"/>
    </source>
</evidence>
<keyword evidence="8" id="KW-0378">Hydrolase</keyword>
<keyword evidence="4" id="KW-0597">Phosphoprotein</keyword>
<dbReference type="InterPro" id="IPR010666">
    <property type="entry name" value="Znf_GRF"/>
</dbReference>
<feature type="domain" description="Helicase ATP-binding" evidence="21">
    <location>
        <begin position="637"/>
        <end position="842"/>
    </location>
</feature>
<evidence type="ECO:0000256" key="12">
    <source>
        <dbReference type="ARBA" id="ARBA00023015"/>
    </source>
</evidence>
<evidence type="ECO:0000256" key="19">
    <source>
        <dbReference type="PROSITE-ProRule" id="PRU01343"/>
    </source>
</evidence>
<keyword evidence="10" id="KW-0862">Zinc</keyword>
<dbReference type="GO" id="GO:0016787">
    <property type="term" value="F:hydrolase activity"/>
    <property type="evidence" value="ECO:0007669"/>
    <property type="project" value="UniProtKB-KW"/>
</dbReference>
<feature type="compositionally biased region" description="Polar residues" evidence="20">
    <location>
        <begin position="379"/>
        <end position="388"/>
    </location>
</feature>
<dbReference type="GeneID" id="110983387"/>
<organism evidence="24 25">
    <name type="scientific">Acanthaster planci</name>
    <name type="common">Crown-of-thorns starfish</name>
    <dbReference type="NCBI Taxonomy" id="133434"/>
    <lineage>
        <taxon>Eukaryota</taxon>
        <taxon>Metazoa</taxon>
        <taxon>Echinodermata</taxon>
        <taxon>Eleutherozoa</taxon>
        <taxon>Asterozoa</taxon>
        <taxon>Asteroidea</taxon>
        <taxon>Valvatacea</taxon>
        <taxon>Valvatida</taxon>
        <taxon>Acanthasteridae</taxon>
        <taxon>Acanthaster</taxon>
    </lineage>
</organism>
<feature type="domain" description="GRF-type" evidence="23">
    <location>
        <begin position="6"/>
        <end position="49"/>
    </location>
</feature>
<evidence type="ECO:0000256" key="13">
    <source>
        <dbReference type="ARBA" id="ARBA00023125"/>
    </source>
</evidence>
<evidence type="ECO:0000256" key="14">
    <source>
        <dbReference type="ARBA" id="ARBA00023163"/>
    </source>
</evidence>
<keyword evidence="6" id="KW-0547">Nucleotide-binding</keyword>
<dbReference type="RefSeq" id="XP_022098307.1">
    <property type="nucleotide sequence ID" value="XM_022242615.1"/>
</dbReference>
<evidence type="ECO:0000313" key="24">
    <source>
        <dbReference type="Proteomes" id="UP000694845"/>
    </source>
</evidence>
<evidence type="ECO:0000256" key="10">
    <source>
        <dbReference type="ARBA" id="ARBA00022833"/>
    </source>
</evidence>
<evidence type="ECO:0000256" key="16">
    <source>
        <dbReference type="ARBA" id="ARBA00070113"/>
    </source>
</evidence>
<dbReference type="CDD" id="cd18793">
    <property type="entry name" value="SF2_C_SNF"/>
    <property type="match status" value="1"/>
</dbReference>
<dbReference type="SMART" id="SM00490">
    <property type="entry name" value="HELICc"/>
    <property type="match status" value="1"/>
</dbReference>
<keyword evidence="11" id="KW-0067">ATP-binding</keyword>
<dbReference type="PANTHER" id="PTHR45626">
    <property type="entry name" value="TRANSCRIPTION TERMINATION FACTOR 2-RELATED"/>
    <property type="match status" value="1"/>
</dbReference>
<dbReference type="InterPro" id="IPR000330">
    <property type="entry name" value="SNF2_N"/>
</dbReference>
<feature type="region of interest" description="Disordered" evidence="20">
    <location>
        <begin position="111"/>
        <end position="223"/>
    </location>
</feature>
<keyword evidence="3" id="KW-0806">Transcription termination</keyword>
<evidence type="ECO:0000256" key="3">
    <source>
        <dbReference type="ARBA" id="ARBA00022472"/>
    </source>
</evidence>
<keyword evidence="5" id="KW-0479">Metal-binding</keyword>
<dbReference type="Pfam" id="PF06839">
    <property type="entry name" value="Zn_ribbon_GRF"/>
    <property type="match status" value="1"/>
</dbReference>
<comment type="subcellular location">
    <subcellularLocation>
        <location evidence="1">Nucleus</location>
    </subcellularLocation>
</comment>
<keyword evidence="13" id="KW-0238">DNA-binding</keyword>
<dbReference type="InterPro" id="IPR038718">
    <property type="entry name" value="SNF2-like_sf"/>
</dbReference>
<dbReference type="OrthoDB" id="423559at2759"/>
<dbReference type="GO" id="GO:0008270">
    <property type="term" value="F:zinc ion binding"/>
    <property type="evidence" value="ECO:0007669"/>
    <property type="project" value="UniProtKB-KW"/>
</dbReference>
<feature type="compositionally biased region" description="Basic and acidic residues" evidence="20">
    <location>
        <begin position="198"/>
        <end position="209"/>
    </location>
</feature>
<evidence type="ECO:0000256" key="11">
    <source>
        <dbReference type="ARBA" id="ARBA00022840"/>
    </source>
</evidence>
<dbReference type="GO" id="GO:0006353">
    <property type="term" value="P:DNA-templated transcription termination"/>
    <property type="evidence" value="ECO:0007669"/>
    <property type="project" value="UniProtKB-KW"/>
</dbReference>
<dbReference type="SUPFAM" id="SSF52540">
    <property type="entry name" value="P-loop containing nucleoside triphosphate hydrolases"/>
    <property type="match status" value="2"/>
</dbReference>
<evidence type="ECO:0000256" key="18">
    <source>
        <dbReference type="ARBA" id="ARBA00082628"/>
    </source>
</evidence>
<dbReference type="SMART" id="SM00487">
    <property type="entry name" value="DEXDc"/>
    <property type="match status" value="1"/>
</dbReference>
<dbReference type="InterPro" id="IPR001650">
    <property type="entry name" value="Helicase_C-like"/>
</dbReference>
<evidence type="ECO:0000313" key="25">
    <source>
        <dbReference type="RefSeq" id="XP_022098307.1"/>
    </source>
</evidence>
<feature type="compositionally biased region" description="Low complexity" evidence="20">
    <location>
        <begin position="345"/>
        <end position="378"/>
    </location>
</feature>
<dbReference type="PROSITE" id="PS51192">
    <property type="entry name" value="HELICASE_ATP_BIND_1"/>
    <property type="match status" value="1"/>
</dbReference>
<feature type="region of interest" description="Disordered" evidence="20">
    <location>
        <begin position="258"/>
        <end position="399"/>
    </location>
</feature>
<keyword evidence="7 19" id="KW-0863">Zinc-finger</keyword>
<dbReference type="Gene3D" id="3.40.50.10810">
    <property type="entry name" value="Tandem AAA-ATPase domain"/>
    <property type="match status" value="1"/>
</dbReference>
<dbReference type="GO" id="GO:0005737">
    <property type="term" value="C:cytoplasm"/>
    <property type="evidence" value="ECO:0007669"/>
    <property type="project" value="UniProtKB-ARBA"/>
</dbReference>
<protein>
    <recommendedName>
        <fullName evidence="16">Transcription termination factor 2</fullName>
    </recommendedName>
    <alternativeName>
        <fullName evidence="18">RNA polymerase II termination factor</fullName>
    </alternativeName>
    <alternativeName>
        <fullName evidence="17">Transcription release factor 2</fullName>
    </alternativeName>
</protein>
<feature type="domain" description="Helicase C-terminal" evidence="22">
    <location>
        <begin position="1066"/>
        <end position="1227"/>
    </location>
</feature>
<comment type="similarity">
    <text evidence="2">Belongs to the SNF2/RAD54 helicase family.</text>
</comment>
<dbReference type="PROSITE" id="PS51194">
    <property type="entry name" value="HELICASE_CTER"/>
    <property type="match status" value="1"/>
</dbReference>
<dbReference type="InterPro" id="IPR027417">
    <property type="entry name" value="P-loop_NTPase"/>
</dbReference>
<keyword evidence="12" id="KW-0805">Transcription regulation</keyword>
<evidence type="ECO:0000256" key="2">
    <source>
        <dbReference type="ARBA" id="ARBA00007025"/>
    </source>
</evidence>
<accession>A0A8B7Z024</accession>
<reference evidence="25" key="1">
    <citation type="submission" date="2025-08" db="UniProtKB">
        <authorList>
            <consortium name="RefSeq"/>
        </authorList>
    </citation>
    <scope>IDENTIFICATION</scope>
</reference>
<keyword evidence="9" id="KW-0347">Helicase</keyword>
<sequence length="1238" mass="135206">MEDILCQGHGKPCFLKTGTKEGPNKGKSYYICSMGPGKQCNHIKQARLPVSRCLVHDGDIVELQALGTNPSTGEQKRYFRCSKYREMSKGWCGSVVISKVNLQGDALQRKPLKDCNGTQESQGGFNKQIMPKPQQQRTGNTARTEHVHPQNKPASQPNKSGSTSVNDPTSATTESRIRGDQSRGHVVQEGQRVNSNELRQHAETVHESRSTSQASAQKDKPLPKTVAELRSEMDELSESFSSQMDISGGEDVFISSSSAERPHQGLAVPKSTSGRKAAGYQPKELVQDSVGKQRGGSGDIVSARRLTEQRTVPAAGPGNDRGTSAGPTKVIPKPSNQVSGSGKTAAASSQLSSSSGATVQSKPNAAPAAENAAAPAVNSLSKTHQTSLEAKPKEAQLASAKQPTVVDVIDLTSDDSVTLTEARTLPSSHNHATTVIPATRPVTLPMSSSASGQTSLFQSFGKVTSQKEQTALAVQKDLQLKHQLLRDLDKQKNVVKTVPLSMLPDKGAKLVQRVASTESQLKEVEARLQRAKIDGLLPAQTLNGRFQPASSLSGQPTQQQSYMAYQTASQPQALTLYGGRMTTVRQREVGAITKGAIDKLHSSLQTCPTADAEAEDPSGLKVSLMTHQRQALAWLVWREKQHPCGGILADDMGLGKTLTMISLALWQKQHSAAPPEKAEDSKTGDKGFITSQATLVVCPASLMSQWQKEVEQRCAPGLLTTYLYHGTNRERSARRLAKYDMVFTTYEIVRKELSFLSAKEKGEEPVKDGSDLPSSPAEHPLLLQILWERIILDEAHNIKNHKSQTAMAVCRLRARARWAVTGTPIQNNLVDMYSLLRFLRCSPFDEYKVWKRQVDNNSKSGSNRLNVLVKSLLLRRTKDQKNTATGKPLVALPDKSCHSHHIELSADERRVYEKLFRESRSKVQNYIRFHEGKEKAQGSGVTSKTPALFTSTGSASVATGRAPGGAAGGAVRGTAQDQEQRMHASHILVLLLRLRQCCGHLSLLKEAVDTKSCEPEGIDLDLVGQMKEMAIGDEEGEEMKRGDREERIASKLSIFDKMMPSTKIAAVLSTLADIRRKSPAGRPMKSVVVSQWTQMLDVMGAHLTAAGYRYWSIRGDVPPKKRAEALDDFNTEPRGREVMLVSLQAGGVGLNLIGGNHLFLLDMHWNPALEDQACDRIYRVGQTNNVSIHKFVCRNTIEERILELQKSKSKLASDVLSGARSQSQKLSLADLRFLFGVN</sequence>
<feature type="compositionally biased region" description="Polar residues" evidence="20">
    <location>
        <begin position="152"/>
        <end position="174"/>
    </location>
</feature>
<evidence type="ECO:0000256" key="20">
    <source>
        <dbReference type="SAM" id="MobiDB-lite"/>
    </source>
</evidence>
<evidence type="ECO:0000256" key="7">
    <source>
        <dbReference type="ARBA" id="ARBA00022771"/>
    </source>
</evidence>
<dbReference type="GO" id="GO:0004386">
    <property type="term" value="F:helicase activity"/>
    <property type="evidence" value="ECO:0007669"/>
    <property type="project" value="UniProtKB-KW"/>
</dbReference>
<evidence type="ECO:0000256" key="4">
    <source>
        <dbReference type="ARBA" id="ARBA00022553"/>
    </source>
</evidence>
<dbReference type="InterPro" id="IPR050628">
    <property type="entry name" value="SNF2_RAD54_helicase_TF"/>
</dbReference>
<evidence type="ECO:0000256" key="1">
    <source>
        <dbReference type="ARBA" id="ARBA00004123"/>
    </source>
</evidence>
<evidence type="ECO:0000256" key="17">
    <source>
        <dbReference type="ARBA" id="ARBA00079067"/>
    </source>
</evidence>
<evidence type="ECO:0000256" key="8">
    <source>
        <dbReference type="ARBA" id="ARBA00022801"/>
    </source>
</evidence>
<dbReference type="GO" id="GO:0005634">
    <property type="term" value="C:nucleus"/>
    <property type="evidence" value="ECO:0007669"/>
    <property type="project" value="UniProtKB-SubCell"/>
</dbReference>
<evidence type="ECO:0000259" key="22">
    <source>
        <dbReference type="PROSITE" id="PS51194"/>
    </source>
</evidence>
<dbReference type="FunFam" id="3.40.50.10810:FF:000043">
    <property type="entry name" value="Transcription termination factor 2"/>
    <property type="match status" value="1"/>
</dbReference>
<dbReference type="InterPro" id="IPR014001">
    <property type="entry name" value="Helicase_ATP-bd"/>
</dbReference>
<dbReference type="Proteomes" id="UP000694845">
    <property type="component" value="Unplaced"/>
</dbReference>
<proteinExistence type="inferred from homology"/>
<keyword evidence="24" id="KW-1185">Reference proteome</keyword>
<evidence type="ECO:0000256" key="5">
    <source>
        <dbReference type="ARBA" id="ARBA00022723"/>
    </source>
</evidence>
<name>A0A8B7Z024_ACAPL</name>
<dbReference type="Gene3D" id="3.40.50.300">
    <property type="entry name" value="P-loop containing nucleotide triphosphate hydrolases"/>
    <property type="match status" value="1"/>
</dbReference>
<dbReference type="Pfam" id="PF00271">
    <property type="entry name" value="Helicase_C"/>
    <property type="match status" value="1"/>
</dbReference>
<evidence type="ECO:0000259" key="23">
    <source>
        <dbReference type="PROSITE" id="PS51999"/>
    </source>
</evidence>
<evidence type="ECO:0000259" key="21">
    <source>
        <dbReference type="PROSITE" id="PS51192"/>
    </source>
</evidence>
<dbReference type="InterPro" id="IPR049730">
    <property type="entry name" value="SNF2/RAD54-like_C"/>
</dbReference>
<dbReference type="GO" id="GO:0006281">
    <property type="term" value="P:DNA repair"/>
    <property type="evidence" value="ECO:0007669"/>
    <property type="project" value="TreeGrafter"/>
</dbReference>
<dbReference type="PROSITE" id="PS51999">
    <property type="entry name" value="ZF_GRF"/>
    <property type="match status" value="1"/>
</dbReference>
<dbReference type="GO" id="GO:0008094">
    <property type="term" value="F:ATP-dependent activity, acting on DNA"/>
    <property type="evidence" value="ECO:0007669"/>
    <property type="project" value="UniProtKB-ARBA"/>
</dbReference>
<dbReference type="GO" id="GO:0003677">
    <property type="term" value="F:DNA binding"/>
    <property type="evidence" value="ECO:0007669"/>
    <property type="project" value="UniProtKB-KW"/>
</dbReference>